<dbReference type="InterPro" id="IPR037151">
    <property type="entry name" value="AlkB-like_sf"/>
</dbReference>
<dbReference type="Gene3D" id="2.60.120.590">
    <property type="entry name" value="Alpha-ketoglutarate-dependent dioxygenase AlkB-like"/>
    <property type="match status" value="1"/>
</dbReference>
<dbReference type="GO" id="GO:0006402">
    <property type="term" value="P:mRNA catabolic process"/>
    <property type="evidence" value="ECO:0007669"/>
    <property type="project" value="InterPro"/>
</dbReference>
<gene>
    <name evidence="2" type="ORF">J1N35_043832</name>
</gene>
<comment type="similarity">
    <text evidence="1">Belongs to the alkB family.</text>
</comment>
<dbReference type="PANTHER" id="PTHR31447:SF2">
    <property type="entry name" value="RNA DEMETHYLASE ALKBH10B"/>
    <property type="match status" value="1"/>
</dbReference>
<dbReference type="PANTHER" id="PTHR31447">
    <property type="entry name" value="HYDROXYPROLINE-RICH GLYCOPROTEIN FAMILY PROTEIN-RELATED"/>
    <property type="match status" value="1"/>
</dbReference>
<comment type="caution">
    <text evidence="2">The sequence shown here is derived from an EMBL/GenBank/DDBJ whole genome shotgun (WGS) entry which is preliminary data.</text>
</comment>
<feature type="non-terminal residue" evidence="2">
    <location>
        <position position="93"/>
    </location>
</feature>
<evidence type="ECO:0000313" key="3">
    <source>
        <dbReference type="Proteomes" id="UP000828251"/>
    </source>
</evidence>
<dbReference type="AlphaFoldDB" id="A0A9D3ZFU8"/>
<sequence>FVFELLLDSFSLFKITASETLILFNKQIKGNKQELIQLGVPIFRHVREESNLTINIEPIPTLLQRVIKYLVQCQLIPEYKKPNGCIINFFDEV</sequence>
<dbReference type="EMBL" id="JAIQCV010000013">
    <property type="protein sequence ID" value="KAH1031658.1"/>
    <property type="molecule type" value="Genomic_DNA"/>
</dbReference>
<evidence type="ECO:0000256" key="1">
    <source>
        <dbReference type="ARBA" id="ARBA00007879"/>
    </source>
</evidence>
<feature type="non-terminal residue" evidence="2">
    <location>
        <position position="1"/>
    </location>
</feature>
<evidence type="ECO:0000313" key="2">
    <source>
        <dbReference type="EMBL" id="KAH1031658.1"/>
    </source>
</evidence>
<reference evidence="2 3" key="1">
    <citation type="journal article" date="2021" name="Plant Biotechnol. J.">
        <title>Multi-omics assisted identification of the key and species-specific regulatory components of drought-tolerant mechanisms in Gossypium stocksii.</title>
        <authorList>
            <person name="Yu D."/>
            <person name="Ke L."/>
            <person name="Zhang D."/>
            <person name="Wu Y."/>
            <person name="Sun Y."/>
            <person name="Mei J."/>
            <person name="Sun J."/>
            <person name="Sun Y."/>
        </authorList>
    </citation>
    <scope>NUCLEOTIDE SEQUENCE [LARGE SCALE GENOMIC DNA]</scope>
    <source>
        <strain evidence="3">cv. E1</strain>
        <tissue evidence="2">Leaf</tissue>
    </source>
</reference>
<dbReference type="InterPro" id="IPR044842">
    <property type="entry name" value="ALKBH9B/ALKBH10B-like"/>
</dbReference>
<name>A0A9D3ZFU8_9ROSI</name>
<dbReference type="OrthoDB" id="1916097at2759"/>
<dbReference type="GO" id="GO:0032451">
    <property type="term" value="F:demethylase activity"/>
    <property type="evidence" value="ECO:0007669"/>
    <property type="project" value="InterPro"/>
</dbReference>
<keyword evidence="3" id="KW-1185">Reference proteome</keyword>
<proteinExistence type="inferred from homology"/>
<organism evidence="2 3">
    <name type="scientific">Gossypium stocksii</name>
    <dbReference type="NCBI Taxonomy" id="47602"/>
    <lineage>
        <taxon>Eukaryota</taxon>
        <taxon>Viridiplantae</taxon>
        <taxon>Streptophyta</taxon>
        <taxon>Embryophyta</taxon>
        <taxon>Tracheophyta</taxon>
        <taxon>Spermatophyta</taxon>
        <taxon>Magnoliopsida</taxon>
        <taxon>eudicotyledons</taxon>
        <taxon>Gunneridae</taxon>
        <taxon>Pentapetalae</taxon>
        <taxon>rosids</taxon>
        <taxon>malvids</taxon>
        <taxon>Malvales</taxon>
        <taxon>Malvaceae</taxon>
        <taxon>Malvoideae</taxon>
        <taxon>Gossypium</taxon>
    </lineage>
</organism>
<dbReference type="Proteomes" id="UP000828251">
    <property type="component" value="Unassembled WGS sequence"/>
</dbReference>
<accession>A0A9D3ZFU8</accession>
<protein>
    <submittedName>
        <fullName evidence="2">Uncharacterized protein</fullName>
    </submittedName>
</protein>
<dbReference type="GO" id="GO:0003729">
    <property type="term" value="F:mRNA binding"/>
    <property type="evidence" value="ECO:0007669"/>
    <property type="project" value="InterPro"/>
</dbReference>